<dbReference type="GeneID" id="25303649"/>
<dbReference type="OrthoDB" id="74360at2759"/>
<comment type="similarity">
    <text evidence="2">Belongs to the FAD-binding monooxygenase family.</text>
</comment>
<dbReference type="Gene3D" id="3.50.50.60">
    <property type="entry name" value="FAD/NAD(P)-binding domain"/>
    <property type="match status" value="2"/>
</dbReference>
<accession>A0A0D2DTM8</accession>
<proteinExistence type="inferred from homology"/>
<evidence type="ECO:0000313" key="7">
    <source>
        <dbReference type="Proteomes" id="UP000053029"/>
    </source>
</evidence>
<dbReference type="GO" id="GO:0050661">
    <property type="term" value="F:NADP binding"/>
    <property type="evidence" value="ECO:0007669"/>
    <property type="project" value="InterPro"/>
</dbReference>
<dbReference type="GO" id="GO:0050660">
    <property type="term" value="F:flavin adenine dinucleotide binding"/>
    <property type="evidence" value="ECO:0007669"/>
    <property type="project" value="InterPro"/>
</dbReference>
<evidence type="ECO:0000256" key="1">
    <source>
        <dbReference type="ARBA" id="ARBA00001974"/>
    </source>
</evidence>
<organism evidence="6 7">
    <name type="scientific">Fonsecaea pedrosoi CBS 271.37</name>
    <dbReference type="NCBI Taxonomy" id="1442368"/>
    <lineage>
        <taxon>Eukaryota</taxon>
        <taxon>Fungi</taxon>
        <taxon>Dikarya</taxon>
        <taxon>Ascomycota</taxon>
        <taxon>Pezizomycotina</taxon>
        <taxon>Eurotiomycetes</taxon>
        <taxon>Chaetothyriomycetidae</taxon>
        <taxon>Chaetothyriales</taxon>
        <taxon>Herpotrichiellaceae</taxon>
        <taxon>Fonsecaea</taxon>
    </lineage>
</organism>
<keyword evidence="3" id="KW-0285">Flavoprotein</keyword>
<dbReference type="InterPro" id="IPR036188">
    <property type="entry name" value="FAD/NAD-bd_sf"/>
</dbReference>
<dbReference type="PANTHER" id="PTHR42877">
    <property type="entry name" value="L-ORNITHINE N(5)-MONOOXYGENASE-RELATED"/>
    <property type="match status" value="1"/>
</dbReference>
<evidence type="ECO:0000313" key="6">
    <source>
        <dbReference type="EMBL" id="KIW81136.1"/>
    </source>
</evidence>
<reference evidence="6 7" key="1">
    <citation type="submission" date="2015-01" db="EMBL/GenBank/DDBJ databases">
        <title>The Genome Sequence of Fonsecaea pedrosoi CBS 271.37.</title>
        <authorList>
            <consortium name="The Broad Institute Genomics Platform"/>
            <person name="Cuomo C."/>
            <person name="de Hoog S."/>
            <person name="Gorbushina A."/>
            <person name="Stielow B."/>
            <person name="Teixiera M."/>
            <person name="Abouelleil A."/>
            <person name="Chapman S.B."/>
            <person name="Priest M."/>
            <person name="Young S.K."/>
            <person name="Wortman J."/>
            <person name="Nusbaum C."/>
            <person name="Birren B."/>
        </authorList>
    </citation>
    <scope>NUCLEOTIDE SEQUENCE [LARGE SCALE GENOMIC DNA]</scope>
    <source>
        <strain evidence="6 7">CBS 271.37</strain>
    </source>
</reference>
<dbReference type="InterPro" id="IPR020946">
    <property type="entry name" value="Flavin_mOase-like"/>
</dbReference>
<dbReference type="PANTHER" id="PTHR42877:SF12">
    <property type="entry name" value="MONOOXYGENASE"/>
    <property type="match status" value="1"/>
</dbReference>
<evidence type="ECO:0008006" key="8">
    <source>
        <dbReference type="Google" id="ProtNLM"/>
    </source>
</evidence>
<evidence type="ECO:0000256" key="4">
    <source>
        <dbReference type="ARBA" id="ARBA00022827"/>
    </source>
</evidence>
<dbReference type="GO" id="GO:0004499">
    <property type="term" value="F:N,N-dimethylaniline monooxygenase activity"/>
    <property type="evidence" value="ECO:0007669"/>
    <property type="project" value="InterPro"/>
</dbReference>
<evidence type="ECO:0000256" key="5">
    <source>
        <dbReference type="ARBA" id="ARBA00023002"/>
    </source>
</evidence>
<dbReference type="Proteomes" id="UP000053029">
    <property type="component" value="Unassembled WGS sequence"/>
</dbReference>
<evidence type="ECO:0000256" key="2">
    <source>
        <dbReference type="ARBA" id="ARBA00010139"/>
    </source>
</evidence>
<dbReference type="EMBL" id="KN846971">
    <property type="protein sequence ID" value="KIW81136.1"/>
    <property type="molecule type" value="Genomic_DNA"/>
</dbReference>
<gene>
    <name evidence="6" type="ORF">Z517_04159</name>
</gene>
<keyword evidence="5" id="KW-0560">Oxidoreductase</keyword>
<dbReference type="AlphaFoldDB" id="A0A0D2DTM8"/>
<sequence length="579" mass="66519">MGSIDTNDHRHLSGFYEETDTGYRVTEERLGQPRHLRVVMVGAGASGLNMARHMELHMQNYELMIYEKNADVGGTWFENRQVMQDTTLYPGCACDIPSHNYQFTWEPNPNWSHFYSTSQEILEYFKGIAEKYELYKFIKLNHYVQSAQWDEEAGIWHIKIKDTSTGEIVEDWGHIFINGCGILNNWKWPDIPGLHSFKGALIHSAAWDDSHVLEGKQVAVLGCGSSGVQIIPTIQPKVKSLTTFIRTPTWITAGFAQNHAGPGGANFEFSDKQKQEFREHPEKYMEYRKSIESELNHRFKLVIMGSQEQEEARLFSINEMKTKLAGDERLMKAMIPDFGVACRRPTPGNGYLEALTADNVRVVTDHIESILPEGIKLTTGEVIKVDVFICATGFDISFFPRFKVTGRGGKVLSEQWARKPEAYFSVATENFPNYFMFLGPNSPVGHGSVLPIIEHNTKYFINFMKKIQTQNIKSVSPNPDAIRDFNEHITEFMKRTAWATPCRSWFKNGTVDGPIVALHPGGRIHWFHMLEDIRYEDWDYTYLTKNRYQYLGNGFSTKELPGKDNAWYFDDPEQGYREY</sequence>
<protein>
    <recommendedName>
        <fullName evidence="8">FAD/NAD(P)-binding domain-containing protein</fullName>
    </recommendedName>
</protein>
<dbReference type="RefSeq" id="XP_013284944.1">
    <property type="nucleotide sequence ID" value="XM_013429490.1"/>
</dbReference>
<dbReference type="InterPro" id="IPR051209">
    <property type="entry name" value="FAD-bind_Monooxygenase_sf"/>
</dbReference>
<dbReference type="SUPFAM" id="SSF51905">
    <property type="entry name" value="FAD/NAD(P)-binding domain"/>
    <property type="match status" value="2"/>
</dbReference>
<dbReference type="HOGENOM" id="CLU_006937_6_1_1"/>
<name>A0A0D2DTM8_9EURO</name>
<keyword evidence="4" id="KW-0274">FAD</keyword>
<keyword evidence="7" id="KW-1185">Reference proteome</keyword>
<comment type="cofactor">
    <cofactor evidence="1">
        <name>FAD</name>
        <dbReference type="ChEBI" id="CHEBI:57692"/>
    </cofactor>
</comment>
<dbReference type="VEuPathDB" id="FungiDB:Z517_04159"/>
<dbReference type="Pfam" id="PF00743">
    <property type="entry name" value="FMO-like"/>
    <property type="match status" value="1"/>
</dbReference>
<evidence type="ECO:0000256" key="3">
    <source>
        <dbReference type="ARBA" id="ARBA00022630"/>
    </source>
</evidence>